<proteinExistence type="predicted"/>
<gene>
    <name evidence="2" type="ORF">H4Q32_024522</name>
</gene>
<feature type="domain" description="Tc1-like transposase DDE" evidence="1">
    <location>
        <begin position="12"/>
        <end position="118"/>
    </location>
</feature>
<comment type="caution">
    <text evidence="2">The sequence shown here is derived from an EMBL/GenBank/DDBJ whole genome shotgun (WGS) entry which is preliminary data.</text>
</comment>
<evidence type="ECO:0000259" key="1">
    <source>
        <dbReference type="Pfam" id="PF13358"/>
    </source>
</evidence>
<reference evidence="2 3" key="1">
    <citation type="submission" date="2022-01" db="EMBL/GenBank/DDBJ databases">
        <title>A high-quality chromosome-level genome assembly of rohu carp, Labeo rohita.</title>
        <authorList>
            <person name="Arick M.A. II"/>
            <person name="Hsu C.-Y."/>
            <person name="Magbanua Z."/>
            <person name="Pechanova O."/>
            <person name="Grover C."/>
            <person name="Miller E."/>
            <person name="Thrash A."/>
            <person name="Ezzel L."/>
            <person name="Alam S."/>
            <person name="Benzie J."/>
            <person name="Hamilton M."/>
            <person name="Karsi A."/>
            <person name="Lawrence M.L."/>
            <person name="Peterson D.G."/>
        </authorList>
    </citation>
    <scope>NUCLEOTIDE SEQUENCE [LARGE SCALE GENOMIC DNA]</scope>
    <source>
        <strain evidence="3">BAU-BD-2019</strain>
        <tissue evidence="2">Blood</tissue>
    </source>
</reference>
<evidence type="ECO:0000313" key="3">
    <source>
        <dbReference type="Proteomes" id="UP000830375"/>
    </source>
</evidence>
<protein>
    <submittedName>
        <fullName evidence="2">Insertion element IS630 uncharacterized 39 kDa protein</fullName>
    </submittedName>
</protein>
<keyword evidence="3" id="KW-1185">Reference proteome</keyword>
<name>A0ABQ8L6P5_LABRO</name>
<dbReference type="Pfam" id="PF13358">
    <property type="entry name" value="DDE_3"/>
    <property type="match status" value="1"/>
</dbReference>
<dbReference type="InterPro" id="IPR036397">
    <property type="entry name" value="RNaseH_sf"/>
</dbReference>
<accession>A0ABQ8L6P5</accession>
<organism evidence="2 3">
    <name type="scientific">Labeo rohita</name>
    <name type="common">Indian major carp</name>
    <name type="synonym">Cyprinus rohita</name>
    <dbReference type="NCBI Taxonomy" id="84645"/>
    <lineage>
        <taxon>Eukaryota</taxon>
        <taxon>Metazoa</taxon>
        <taxon>Chordata</taxon>
        <taxon>Craniata</taxon>
        <taxon>Vertebrata</taxon>
        <taxon>Euteleostomi</taxon>
        <taxon>Actinopterygii</taxon>
        <taxon>Neopterygii</taxon>
        <taxon>Teleostei</taxon>
        <taxon>Ostariophysi</taxon>
        <taxon>Cypriniformes</taxon>
        <taxon>Cyprinidae</taxon>
        <taxon>Labeoninae</taxon>
        <taxon>Labeonini</taxon>
        <taxon>Labeo</taxon>
    </lineage>
</organism>
<dbReference type="Gene3D" id="3.30.420.10">
    <property type="entry name" value="Ribonuclease H-like superfamily/Ribonuclease H"/>
    <property type="match status" value="1"/>
</dbReference>
<sequence length="129" mass="14577">MELDAAVNHHKFIFVDEAGFNLAKTRRRGRNLIGQRATIQVPGQHGGNISMCAAISEDGVVGCRPVLGSYNTEHLIVFLNELEQVCQGEDIIYVVVWDNVSFHHAQLVREWSQTQPRFMTTIFPFPQPN</sequence>
<evidence type="ECO:0000313" key="2">
    <source>
        <dbReference type="EMBL" id="KAI2646419.1"/>
    </source>
</evidence>
<dbReference type="Proteomes" id="UP000830375">
    <property type="component" value="Unassembled WGS sequence"/>
</dbReference>
<dbReference type="EMBL" id="JACTAM010001341">
    <property type="protein sequence ID" value="KAI2646419.1"/>
    <property type="molecule type" value="Genomic_DNA"/>
</dbReference>
<dbReference type="InterPro" id="IPR038717">
    <property type="entry name" value="Tc1-like_DDE_dom"/>
</dbReference>